<dbReference type="Proteomes" id="UP000023775">
    <property type="component" value="Unassembled WGS sequence"/>
</dbReference>
<proteinExistence type="predicted"/>
<dbReference type="PIRSF" id="PIRSF000709">
    <property type="entry name" value="6PFK_2-Ptase"/>
    <property type="match status" value="1"/>
</dbReference>
<evidence type="ECO:0000256" key="1">
    <source>
        <dbReference type="ARBA" id="ARBA00022801"/>
    </source>
</evidence>
<dbReference type="AlphaFoldDB" id="N9VN12"/>
<comment type="caution">
    <text evidence="3">The sequence shown here is derived from an EMBL/GenBank/DDBJ whole genome shotgun (WGS) entry which is preliminary data.</text>
</comment>
<dbReference type="PANTHER" id="PTHR46517:SF1">
    <property type="entry name" value="FRUCTOSE-2,6-BISPHOSPHATASE TIGAR"/>
    <property type="match status" value="1"/>
</dbReference>
<accession>N9VN12</accession>
<name>N9VN12_9GAMM</name>
<dbReference type="SMART" id="SM00855">
    <property type="entry name" value="PGAM"/>
    <property type="match status" value="1"/>
</dbReference>
<dbReference type="EMBL" id="APVG01000012">
    <property type="protein sequence ID" value="ENY72721.1"/>
    <property type="molecule type" value="Genomic_DNA"/>
</dbReference>
<feature type="binding site" evidence="2">
    <location>
        <position position="57"/>
    </location>
    <ligand>
        <name>substrate</name>
    </ligand>
</feature>
<dbReference type="InterPro" id="IPR029033">
    <property type="entry name" value="His_PPase_superfam"/>
</dbReference>
<protein>
    <submittedName>
        <fullName evidence="3">Phosphoglycerate mutase family 4</fullName>
    </submittedName>
</protein>
<dbReference type="Gene3D" id="3.40.50.1240">
    <property type="entry name" value="Phosphoglycerate mutase-like"/>
    <property type="match status" value="1"/>
</dbReference>
<gene>
    <name evidence="3" type="ORF">G114_06477</name>
</gene>
<dbReference type="PANTHER" id="PTHR46517">
    <property type="entry name" value="FRUCTOSE-2,6-BISPHOSPHATASE TIGAR"/>
    <property type="match status" value="1"/>
</dbReference>
<evidence type="ECO:0000256" key="2">
    <source>
        <dbReference type="PIRSR" id="PIRSR613078-2"/>
    </source>
</evidence>
<dbReference type="PROSITE" id="PS00175">
    <property type="entry name" value="PG_MUTASE"/>
    <property type="match status" value="1"/>
</dbReference>
<dbReference type="GO" id="GO:0005829">
    <property type="term" value="C:cytosol"/>
    <property type="evidence" value="ECO:0007669"/>
    <property type="project" value="TreeGrafter"/>
</dbReference>
<dbReference type="InterPro" id="IPR051695">
    <property type="entry name" value="Phosphoglycerate_Mutase"/>
</dbReference>
<dbReference type="InterPro" id="IPR013078">
    <property type="entry name" value="His_Pase_superF_clade-1"/>
</dbReference>
<dbReference type="OrthoDB" id="9781415at2"/>
<dbReference type="GO" id="GO:0043456">
    <property type="term" value="P:regulation of pentose-phosphate shunt"/>
    <property type="evidence" value="ECO:0007669"/>
    <property type="project" value="TreeGrafter"/>
</dbReference>
<dbReference type="CDD" id="cd07067">
    <property type="entry name" value="HP_PGM_like"/>
    <property type="match status" value="1"/>
</dbReference>
<keyword evidence="4" id="KW-1185">Reference proteome</keyword>
<dbReference type="GO" id="GO:0045820">
    <property type="term" value="P:negative regulation of glycolytic process"/>
    <property type="evidence" value="ECO:0007669"/>
    <property type="project" value="TreeGrafter"/>
</dbReference>
<dbReference type="PATRIC" id="fig|1268237.3.peg.1274"/>
<dbReference type="Pfam" id="PF00300">
    <property type="entry name" value="His_Phos_1"/>
    <property type="match status" value="1"/>
</dbReference>
<feature type="binding site" evidence="2">
    <location>
        <begin position="4"/>
        <end position="11"/>
    </location>
    <ligand>
        <name>substrate</name>
    </ligand>
</feature>
<organism evidence="3 4">
    <name type="scientific">Aeromonas diversa CDC 2478-85</name>
    <dbReference type="NCBI Taxonomy" id="1268237"/>
    <lineage>
        <taxon>Bacteria</taxon>
        <taxon>Pseudomonadati</taxon>
        <taxon>Pseudomonadota</taxon>
        <taxon>Gammaproteobacteria</taxon>
        <taxon>Aeromonadales</taxon>
        <taxon>Aeromonadaceae</taxon>
        <taxon>Aeromonas</taxon>
    </lineage>
</organism>
<reference evidence="3 4" key="1">
    <citation type="journal article" date="2013" name="Genome Announc.">
        <title>Draft Genome Sequence of the Aeromonas diversa Type Strain.</title>
        <authorList>
            <person name="Farfan M."/>
            <person name="Spataro N."/>
            <person name="Sanglas A."/>
            <person name="Albarral V."/>
            <person name="Loren J.G."/>
            <person name="Bosch E."/>
            <person name="Fuste M.C."/>
        </authorList>
    </citation>
    <scope>NUCLEOTIDE SEQUENCE [LARGE SCALE GENOMIC DNA]</scope>
    <source>
        <strain evidence="3 4">2478-85</strain>
    </source>
</reference>
<dbReference type="SUPFAM" id="SSF53254">
    <property type="entry name" value="Phosphoglycerate mutase-like"/>
    <property type="match status" value="1"/>
</dbReference>
<evidence type="ECO:0000313" key="4">
    <source>
        <dbReference type="Proteomes" id="UP000023775"/>
    </source>
</evidence>
<dbReference type="GO" id="GO:0004331">
    <property type="term" value="F:fructose-2,6-bisphosphate 2-phosphatase activity"/>
    <property type="evidence" value="ECO:0007669"/>
    <property type="project" value="TreeGrafter"/>
</dbReference>
<keyword evidence="1" id="KW-0378">Hydrolase</keyword>
<sequence length="195" mass="21571">MVLRHGETRFNAEQKLQGHCNSPLTGRGEAQARAVGARLAQCLTGRPYRVYASDLGRAMQTAAIVCAELGHPAELIHPEPRVREFSLGEWEQQTVPELMAAHPELRDRRDWYLAAPGGDSIDRVRARLADWLADLPEDLDVVVVSHGLTGIVLRGMLLGLDETVTWQQDLPQDAFFIIEAGQVTRIDCSSLLEPA</sequence>
<evidence type="ECO:0000313" key="3">
    <source>
        <dbReference type="EMBL" id="ENY72721.1"/>
    </source>
</evidence>
<dbReference type="eggNOG" id="COG0406">
    <property type="taxonomic scope" value="Bacteria"/>
</dbReference>
<dbReference type="InterPro" id="IPR001345">
    <property type="entry name" value="PG/BPGM_mutase_AS"/>
</dbReference>